<proteinExistence type="predicted"/>
<organism evidence="1 2">
    <name type="scientific">Artemia franciscana</name>
    <name type="common">Brine shrimp</name>
    <name type="synonym">Artemia sanfranciscana</name>
    <dbReference type="NCBI Taxonomy" id="6661"/>
    <lineage>
        <taxon>Eukaryota</taxon>
        <taxon>Metazoa</taxon>
        <taxon>Ecdysozoa</taxon>
        <taxon>Arthropoda</taxon>
        <taxon>Crustacea</taxon>
        <taxon>Branchiopoda</taxon>
        <taxon>Anostraca</taxon>
        <taxon>Artemiidae</taxon>
        <taxon>Artemia</taxon>
    </lineage>
</organism>
<evidence type="ECO:0000313" key="1">
    <source>
        <dbReference type="EMBL" id="KAK2705519.1"/>
    </source>
</evidence>
<dbReference type="EMBL" id="JAVRJZ010000020">
    <property type="protein sequence ID" value="KAK2705519.1"/>
    <property type="molecule type" value="Genomic_DNA"/>
</dbReference>
<dbReference type="AlphaFoldDB" id="A0AA88HEH2"/>
<evidence type="ECO:0000313" key="2">
    <source>
        <dbReference type="Proteomes" id="UP001187531"/>
    </source>
</evidence>
<accession>A0AA88HEH2</accession>
<name>A0AA88HEH2_ARTSF</name>
<sequence length="79" mass="9030">MLVNAHSLGNKITELNVRLKSEEIEAYSMTETWSAVPSTTSIPGYELYPRNRTDKDGDITIHFVGVVFYIKEEVEHNIM</sequence>
<gene>
    <name evidence="1" type="ORF">QYM36_015792</name>
</gene>
<protein>
    <submittedName>
        <fullName evidence="1">Uncharacterized protein</fullName>
    </submittedName>
</protein>
<dbReference type="Proteomes" id="UP001187531">
    <property type="component" value="Unassembled WGS sequence"/>
</dbReference>
<comment type="caution">
    <text evidence="1">The sequence shown here is derived from an EMBL/GenBank/DDBJ whole genome shotgun (WGS) entry which is preliminary data.</text>
</comment>
<keyword evidence="2" id="KW-1185">Reference proteome</keyword>
<reference evidence="1" key="1">
    <citation type="submission" date="2023-07" db="EMBL/GenBank/DDBJ databases">
        <title>Chromosome-level genome assembly of Artemia franciscana.</title>
        <authorList>
            <person name="Jo E."/>
        </authorList>
    </citation>
    <scope>NUCLEOTIDE SEQUENCE</scope>
    <source>
        <tissue evidence="1">Whole body</tissue>
    </source>
</reference>